<proteinExistence type="predicted"/>
<sequence length="230" mass="25374">MGKVSVFCCLSGCTPESAQALINDFAFADTEGRSGALVIDAVRTIISDDEREGQQDVTIIGAVDENGKLVSDVDGPLDGLTKQAALQIPDALLRVISHCWMGDDWYYGLVAPPDPMAPYLVAYGANIVVQSASLPILSRATGGRMTPQRLWRLAMWHGFSEGRDRDVFDGIDYGEVVVGIDKYMRPTPGIDDLLGLETIGDLERIKMEIIHKGKFWIWMRPDRRVVFNIS</sequence>
<organism evidence="1 2">
    <name type="scientific">Piloderma croceum (strain F 1598)</name>
    <dbReference type="NCBI Taxonomy" id="765440"/>
    <lineage>
        <taxon>Eukaryota</taxon>
        <taxon>Fungi</taxon>
        <taxon>Dikarya</taxon>
        <taxon>Basidiomycota</taxon>
        <taxon>Agaricomycotina</taxon>
        <taxon>Agaricomycetes</taxon>
        <taxon>Agaricomycetidae</taxon>
        <taxon>Atheliales</taxon>
        <taxon>Atheliaceae</taxon>
        <taxon>Piloderma</taxon>
    </lineage>
</organism>
<protein>
    <submittedName>
        <fullName evidence="1">Uncharacterized protein</fullName>
    </submittedName>
</protein>
<evidence type="ECO:0000313" key="1">
    <source>
        <dbReference type="EMBL" id="KIM76064.1"/>
    </source>
</evidence>
<reference evidence="1 2" key="1">
    <citation type="submission" date="2014-04" db="EMBL/GenBank/DDBJ databases">
        <authorList>
            <consortium name="DOE Joint Genome Institute"/>
            <person name="Kuo A."/>
            <person name="Tarkka M."/>
            <person name="Buscot F."/>
            <person name="Kohler A."/>
            <person name="Nagy L.G."/>
            <person name="Floudas D."/>
            <person name="Copeland A."/>
            <person name="Barry K.W."/>
            <person name="Cichocki N."/>
            <person name="Veneault-Fourrey C."/>
            <person name="LaButti K."/>
            <person name="Lindquist E.A."/>
            <person name="Lipzen A."/>
            <person name="Lundell T."/>
            <person name="Morin E."/>
            <person name="Murat C."/>
            <person name="Sun H."/>
            <person name="Tunlid A."/>
            <person name="Henrissat B."/>
            <person name="Grigoriev I.V."/>
            <person name="Hibbett D.S."/>
            <person name="Martin F."/>
            <person name="Nordberg H.P."/>
            <person name="Cantor M.N."/>
            <person name="Hua S.X."/>
        </authorList>
    </citation>
    <scope>NUCLEOTIDE SEQUENCE [LARGE SCALE GENOMIC DNA]</scope>
    <source>
        <strain evidence="1 2">F 1598</strain>
    </source>
</reference>
<name>A0A0C3F807_PILCF</name>
<gene>
    <name evidence="1" type="ORF">PILCRDRAFT_657834</name>
</gene>
<dbReference type="Proteomes" id="UP000054166">
    <property type="component" value="Unassembled WGS sequence"/>
</dbReference>
<keyword evidence="2" id="KW-1185">Reference proteome</keyword>
<dbReference type="HOGENOM" id="CLU_1205176_0_0_1"/>
<reference evidence="2" key="2">
    <citation type="submission" date="2015-01" db="EMBL/GenBank/DDBJ databases">
        <title>Evolutionary Origins and Diversification of the Mycorrhizal Mutualists.</title>
        <authorList>
            <consortium name="DOE Joint Genome Institute"/>
            <consortium name="Mycorrhizal Genomics Consortium"/>
            <person name="Kohler A."/>
            <person name="Kuo A."/>
            <person name="Nagy L.G."/>
            <person name="Floudas D."/>
            <person name="Copeland A."/>
            <person name="Barry K.W."/>
            <person name="Cichocki N."/>
            <person name="Veneault-Fourrey C."/>
            <person name="LaButti K."/>
            <person name="Lindquist E.A."/>
            <person name="Lipzen A."/>
            <person name="Lundell T."/>
            <person name="Morin E."/>
            <person name="Murat C."/>
            <person name="Riley R."/>
            <person name="Ohm R."/>
            <person name="Sun H."/>
            <person name="Tunlid A."/>
            <person name="Henrissat B."/>
            <person name="Grigoriev I.V."/>
            <person name="Hibbett D.S."/>
            <person name="Martin F."/>
        </authorList>
    </citation>
    <scope>NUCLEOTIDE SEQUENCE [LARGE SCALE GENOMIC DNA]</scope>
    <source>
        <strain evidence="2">F 1598</strain>
    </source>
</reference>
<accession>A0A0C3F807</accession>
<dbReference type="InParanoid" id="A0A0C3F807"/>
<evidence type="ECO:0000313" key="2">
    <source>
        <dbReference type="Proteomes" id="UP000054166"/>
    </source>
</evidence>
<dbReference type="AlphaFoldDB" id="A0A0C3F807"/>
<dbReference type="EMBL" id="KN833039">
    <property type="protein sequence ID" value="KIM76064.1"/>
    <property type="molecule type" value="Genomic_DNA"/>
</dbReference>
<dbReference type="OrthoDB" id="3055280at2759"/>